<feature type="region of interest" description="Disordered" evidence="1">
    <location>
        <begin position="28"/>
        <end position="48"/>
    </location>
</feature>
<accession>D7A5N5</accession>
<proteinExistence type="predicted"/>
<sequence length="48" mass="4934">MRRASSASGRQVPSEDFEDGALAGAPFAAGMRGGHASPPLPLGYGYLR</sequence>
<organism evidence="2 3">
    <name type="scientific">Ancylobacter novellus (strain ATCC 8093 / DSM 506 / JCM 20403 / CCM 1077 / IAM 12100 / NBRC 12443 / NCIMB 10456)</name>
    <name type="common">Starkeya novella</name>
    <dbReference type="NCBI Taxonomy" id="639283"/>
    <lineage>
        <taxon>Bacteria</taxon>
        <taxon>Pseudomonadati</taxon>
        <taxon>Pseudomonadota</taxon>
        <taxon>Alphaproteobacteria</taxon>
        <taxon>Hyphomicrobiales</taxon>
        <taxon>Xanthobacteraceae</taxon>
        <taxon>Ancylobacter</taxon>
    </lineage>
</organism>
<keyword evidence="3" id="KW-1185">Reference proteome</keyword>
<dbReference type="EMBL" id="CP002026">
    <property type="protein sequence ID" value="ADH88159.1"/>
    <property type="molecule type" value="Genomic_DNA"/>
</dbReference>
<dbReference type="STRING" id="639283.Snov_0834"/>
<dbReference type="HOGENOM" id="CLU_3158040_0_0_5"/>
<gene>
    <name evidence="2" type="ordered locus">Snov_0834</name>
</gene>
<name>D7A5N5_ANCN5</name>
<dbReference type="Proteomes" id="UP000006633">
    <property type="component" value="Chromosome"/>
</dbReference>
<evidence type="ECO:0000313" key="3">
    <source>
        <dbReference type="Proteomes" id="UP000006633"/>
    </source>
</evidence>
<protein>
    <submittedName>
        <fullName evidence="2">Uncharacterized protein</fullName>
    </submittedName>
</protein>
<reference evidence="2 3" key="1">
    <citation type="journal article" date="2012" name="Stand. Genomic Sci.">
        <title>Complete genome sequence of the facultatively chemolithoautotrophic and methylotrophic alpha Proteobacterium Starkeya novella type strain (ATCC 8093(T)).</title>
        <authorList>
            <person name="Kappler U."/>
            <person name="Davenport K."/>
            <person name="Beatson S."/>
            <person name="Lucas S."/>
            <person name="Lapidus A."/>
            <person name="Copeland A."/>
            <person name="Berry K.W."/>
            <person name="Glavina Del Rio T."/>
            <person name="Hammon N."/>
            <person name="Dalin E."/>
            <person name="Tice H."/>
            <person name="Pitluck S."/>
            <person name="Richardson P."/>
            <person name="Bruce D."/>
            <person name="Goodwin L.A."/>
            <person name="Han C."/>
            <person name="Tapia R."/>
            <person name="Detter J.C."/>
            <person name="Chang Y.J."/>
            <person name="Jeffries C.D."/>
            <person name="Land M."/>
            <person name="Hauser L."/>
            <person name="Kyrpides N.C."/>
            <person name="Goker M."/>
            <person name="Ivanova N."/>
            <person name="Klenk H.P."/>
            <person name="Woyke T."/>
        </authorList>
    </citation>
    <scope>NUCLEOTIDE SEQUENCE [LARGE SCALE GENOMIC DNA]</scope>
    <source>
        <strain evidence="3">ATCC 8093 / DSM 506 / JCM 20403 / CCM 1077 / IAM 12100 / NBRC 12443 / NCIMB 10456</strain>
    </source>
</reference>
<dbReference type="AlphaFoldDB" id="D7A5N5"/>
<evidence type="ECO:0000256" key="1">
    <source>
        <dbReference type="SAM" id="MobiDB-lite"/>
    </source>
</evidence>
<dbReference type="KEGG" id="sno:Snov_0834"/>
<evidence type="ECO:0000313" key="2">
    <source>
        <dbReference type="EMBL" id="ADH88159.1"/>
    </source>
</evidence>